<comment type="caution">
    <text evidence="1">The sequence shown here is derived from an EMBL/GenBank/DDBJ whole genome shotgun (WGS) entry which is preliminary data.</text>
</comment>
<accession>A0A090N6T7</accession>
<proteinExistence type="predicted"/>
<name>A0A090N6T7_AFIFE</name>
<reference evidence="1 2" key="1">
    <citation type="journal article" date="2014" name="Genome Announc.">
        <title>Genome Sequence of Afipia felis Strain 76713, Isolated in Hospital Water Using an Amoeba Co-Culture Procedure.</title>
        <authorList>
            <person name="Benamar S."/>
            <person name="La Scola B."/>
            <person name="Croce O."/>
        </authorList>
    </citation>
    <scope>NUCLEOTIDE SEQUENCE [LARGE SCALE GENOMIC DNA]</scope>
    <source>
        <strain evidence="1 2">76713</strain>
    </source>
</reference>
<dbReference type="Proteomes" id="UP000035762">
    <property type="component" value="Unassembled WGS sequence"/>
</dbReference>
<organism evidence="1 2">
    <name type="scientific">Afipia felis</name>
    <name type="common">Cat scratch disease bacillus</name>
    <dbReference type="NCBI Taxonomy" id="1035"/>
    <lineage>
        <taxon>Bacteria</taxon>
        <taxon>Pseudomonadati</taxon>
        <taxon>Pseudomonadota</taxon>
        <taxon>Alphaproteobacteria</taxon>
        <taxon>Hyphomicrobiales</taxon>
        <taxon>Nitrobacteraceae</taxon>
        <taxon>Afipia</taxon>
    </lineage>
</organism>
<dbReference type="AlphaFoldDB" id="A0A090N6T7"/>
<keyword evidence="2" id="KW-1185">Reference proteome</keyword>
<protein>
    <submittedName>
        <fullName evidence="1">Uncharacterized protein</fullName>
    </submittedName>
</protein>
<sequence>MRARCASRRLLLESRAQSDVGRYDLALELIANVQGREAIRLRSDIYWAARRWRESAEQIEVLYGQRWRDFQPLTDSEKSDVIRAAIGYALANDVLGLSRWREKYGPKMTTDADRHAFDIASKPGSADPAALERIAKMAATVDTLDGFLREMRKRFPDAVARAKIPHIPSDAETTGALPAIVGKVSSAK</sequence>
<dbReference type="EMBL" id="CCAZ020000001">
    <property type="protein sequence ID" value="CEG07423.1"/>
    <property type="molecule type" value="Genomic_DNA"/>
</dbReference>
<dbReference type="STRING" id="1035.BN961_00813"/>
<gene>
    <name evidence="1" type="ORF">BN961_00813</name>
</gene>
<evidence type="ECO:0000313" key="1">
    <source>
        <dbReference type="EMBL" id="CEG07423.1"/>
    </source>
</evidence>
<evidence type="ECO:0000313" key="2">
    <source>
        <dbReference type="Proteomes" id="UP000035762"/>
    </source>
</evidence>